<dbReference type="OMA" id="KTCRCTF"/>
<dbReference type="CTD" id="23514"/>
<dbReference type="RefSeq" id="XP_029380303.1">
    <property type="nucleotide sequence ID" value="XM_029524443.1"/>
</dbReference>
<dbReference type="PANTHER" id="PTHR34347:SF1">
    <property type="entry name" value="DNA REPAIR-SCAFFOLDING PROTEIN"/>
    <property type="match status" value="1"/>
</dbReference>
<feature type="compositionally biased region" description="Low complexity" evidence="1">
    <location>
        <begin position="34"/>
        <end position="44"/>
    </location>
</feature>
<evidence type="ECO:0000259" key="3">
    <source>
        <dbReference type="Pfam" id="PF14951"/>
    </source>
</evidence>
<organism evidence="4 5">
    <name type="scientific">Echeneis naucrates</name>
    <name type="common">Live sharksucker</name>
    <dbReference type="NCBI Taxonomy" id="173247"/>
    <lineage>
        <taxon>Eukaryota</taxon>
        <taxon>Metazoa</taxon>
        <taxon>Chordata</taxon>
        <taxon>Craniata</taxon>
        <taxon>Vertebrata</taxon>
        <taxon>Euteleostomi</taxon>
        <taxon>Actinopterygii</taxon>
        <taxon>Neopterygii</taxon>
        <taxon>Teleostei</taxon>
        <taxon>Neoteleostei</taxon>
        <taxon>Acanthomorphata</taxon>
        <taxon>Carangaria</taxon>
        <taxon>Carangiformes</taxon>
        <taxon>Echeneidae</taxon>
        <taxon>Echeneis</taxon>
    </lineage>
</organism>
<feature type="region of interest" description="Disordered" evidence="1">
    <location>
        <begin position="26"/>
        <end position="130"/>
    </location>
</feature>
<name>A0A665WYE3_ECHNA</name>
<dbReference type="Ensembl" id="ENSENLT00000050131.1">
    <property type="protein sequence ID" value="ENSENLP00000048924.1"/>
    <property type="gene ID" value="ENSENLG00000020627.1"/>
</dbReference>
<dbReference type="PANTHER" id="PTHR34347">
    <property type="entry name" value="DNA REPAIR-SCAFFOLDING PROTEIN SPIDR"/>
    <property type="match status" value="1"/>
</dbReference>
<dbReference type="Proteomes" id="UP000472264">
    <property type="component" value="Chromosome 17"/>
</dbReference>
<dbReference type="AlphaFoldDB" id="A0A665WYE3"/>
<accession>A0A665WYE3</accession>
<evidence type="ECO:0000259" key="2">
    <source>
        <dbReference type="Pfam" id="PF14950"/>
    </source>
</evidence>
<sequence length="941" mass="104691">MSSRKRKKYSKDLQCVYFPDDVQHAVQRAGREPSTLSSASSAKSWGKVGDSFLDMRATKNPKSSGRKLSAVKKLIQTPASVQTSGTHHTEDPVHIAWSSSDSGASGDETQEQNQSRAVALQRQRPRRPRRYMASIQSYRRDLSKLSCDQDDLPTIDTDSDLIESEEDVEKDSGQQISECESQLFDEEPKDLLLKPTNVAELEISGYVSDGENIGDTMILSKLESEIFPLQTGEGSTRSVSDWVRSAQAMLQTPQKPLDRVAKTPEDSAKKRRKLQSGGFAERLNRLQCRQRSSINFWRHQSMSDTSATTVDRPGVLVLRVLEVQEECSMQLVRCEHHEPPTQDPQCNNPVAKESARLLLLFTKETAAQLIPAPGDIIHIHPPWQRLSVEGFSCDIILNTHFSQKVSSASNPANISLSRSLLSVKRRMPYYLGKIFGLLEPWKTNTENNGKQVAVPDGLCHTRGVGVLNRHCLSLLEAIEALGQAGRVGQDVEVVVQRVFSIPVPDNSAVSIRKSRGPSGPTSAPLLSEKGKTRLCVLVQDSYGIFSVVQLHQLPCKDDLLCYCQRWQGKTCVLRAIKVVQRVTRERRTRLFSLIDSLWPPMMLLKDHGMTQSMSSESRPAGPAPSFCYLLSGQETSVEPTEGQTFSAMYFPPTGQTLRDILKIEMKTCRCTFVATVLYKRMQSSDVGHGEVWLVLTDPSLQEEHSEKPCRRTVALCVSTSCVLTSAVLEALHSSTAWCMLFRDAIKENGVLLCAEQSVVEMCPVESEDSFQSKTRSEQHSKSLTELQAKTLSQPVRLDPLSVQTTPNSLCTLTGTIVGVDENTAYSWPACNYCGSDNLQLFTEKPQSFHCTSCKSVVDKPERKIQLEVFLRSPNLNSCTLKVKLQKKTILSILNTTPLEGNEFPGYDVENVLGKEVGPLTVYVRVVTRKPAPWIGLEEICL</sequence>
<feature type="region of interest" description="Disordered" evidence="1">
    <location>
        <begin position="147"/>
        <end position="174"/>
    </location>
</feature>
<feature type="compositionally biased region" description="Basic and acidic residues" evidence="1">
    <location>
        <begin position="256"/>
        <end position="268"/>
    </location>
</feature>
<reference evidence="4" key="3">
    <citation type="submission" date="2025-09" db="UniProtKB">
        <authorList>
            <consortium name="Ensembl"/>
        </authorList>
    </citation>
    <scope>IDENTIFICATION</scope>
</reference>
<reference evidence="4" key="2">
    <citation type="submission" date="2025-08" db="UniProtKB">
        <authorList>
            <consortium name="Ensembl"/>
        </authorList>
    </citation>
    <scope>IDENTIFICATION</scope>
</reference>
<dbReference type="OrthoDB" id="1914453at2759"/>
<gene>
    <name evidence="4" type="primary">spidr</name>
</gene>
<evidence type="ECO:0000256" key="1">
    <source>
        <dbReference type="SAM" id="MobiDB-lite"/>
    </source>
</evidence>
<proteinExistence type="predicted"/>
<feature type="domain" description="DUF4502" evidence="2">
    <location>
        <begin position="5"/>
        <end position="386"/>
    </location>
</feature>
<dbReference type="InParanoid" id="A0A665WYE3"/>
<dbReference type="InterPro" id="IPR028026">
    <property type="entry name" value="DUF4502"/>
</dbReference>
<dbReference type="InterPro" id="IPR012340">
    <property type="entry name" value="NA-bd_OB-fold"/>
</dbReference>
<evidence type="ECO:0000313" key="4">
    <source>
        <dbReference type="Ensembl" id="ENSENLP00000048924.1"/>
    </source>
</evidence>
<dbReference type="Pfam" id="PF14951">
    <property type="entry name" value="DUF4503"/>
    <property type="match status" value="1"/>
</dbReference>
<dbReference type="Pfam" id="PF14950">
    <property type="entry name" value="DUF4502"/>
    <property type="match status" value="1"/>
</dbReference>
<dbReference type="GeneID" id="115057365"/>
<feature type="domain" description="DUF4503" evidence="3">
    <location>
        <begin position="539"/>
        <end position="941"/>
    </location>
</feature>
<dbReference type="Gene3D" id="2.40.50.140">
    <property type="entry name" value="Nucleic acid-binding proteins"/>
    <property type="match status" value="1"/>
</dbReference>
<feature type="compositionally biased region" description="Low complexity" evidence="1">
    <location>
        <begin position="96"/>
        <end position="107"/>
    </location>
</feature>
<evidence type="ECO:0000313" key="5">
    <source>
        <dbReference type="Proteomes" id="UP000472264"/>
    </source>
</evidence>
<evidence type="ECO:0008006" key="6">
    <source>
        <dbReference type="Google" id="ProtNLM"/>
    </source>
</evidence>
<feature type="region of interest" description="Disordered" evidence="1">
    <location>
        <begin position="253"/>
        <end position="274"/>
    </location>
</feature>
<dbReference type="GO" id="GO:0005654">
    <property type="term" value="C:nucleoplasm"/>
    <property type="evidence" value="ECO:0007669"/>
    <property type="project" value="TreeGrafter"/>
</dbReference>
<keyword evidence="5" id="KW-1185">Reference proteome</keyword>
<protein>
    <recommendedName>
        <fullName evidence="6">Scaffold protein involved in DNA repair</fullName>
    </recommendedName>
</protein>
<dbReference type="GO" id="GO:0000228">
    <property type="term" value="C:nuclear chromosome"/>
    <property type="evidence" value="ECO:0007669"/>
    <property type="project" value="TreeGrafter"/>
</dbReference>
<dbReference type="InterPro" id="IPR028032">
    <property type="entry name" value="DUF4503"/>
</dbReference>
<feature type="compositionally biased region" description="Acidic residues" evidence="1">
    <location>
        <begin position="148"/>
        <end position="169"/>
    </location>
</feature>
<feature type="compositionally biased region" description="Polar residues" evidence="1">
    <location>
        <begin position="77"/>
        <end position="86"/>
    </location>
</feature>
<dbReference type="InterPro" id="IPR053054">
    <property type="entry name" value="DNA_repair-scaffolding"/>
</dbReference>
<dbReference type="GO" id="GO:0070202">
    <property type="term" value="P:regulation of establishment of protein localization to chromosome"/>
    <property type="evidence" value="ECO:0007669"/>
    <property type="project" value="TreeGrafter"/>
</dbReference>
<reference evidence="4" key="1">
    <citation type="submission" date="2021-04" db="EMBL/GenBank/DDBJ databases">
        <authorList>
            <consortium name="Wellcome Sanger Institute Data Sharing"/>
        </authorList>
    </citation>
    <scope>NUCLEOTIDE SEQUENCE [LARGE SCALE GENOMIC DNA]</scope>
</reference>
<dbReference type="GO" id="GO:0000724">
    <property type="term" value="P:double-strand break repair via homologous recombination"/>
    <property type="evidence" value="ECO:0007669"/>
    <property type="project" value="TreeGrafter"/>
</dbReference>